<evidence type="ECO:0000313" key="8">
    <source>
        <dbReference type="EMBL" id="CAC5415052.1"/>
    </source>
</evidence>
<dbReference type="AlphaFoldDB" id="A0A6J8E649"/>
<evidence type="ECO:0000256" key="5">
    <source>
        <dbReference type="ARBA" id="ARBA00023136"/>
    </source>
</evidence>
<keyword evidence="4 6" id="KW-1133">Transmembrane helix</keyword>
<keyword evidence="2 6" id="KW-0812">Transmembrane</keyword>
<keyword evidence="5 6" id="KW-0472">Membrane</keyword>
<accession>A0A6J8E649</accession>
<name>A0A6J8E649_MYTCO</name>
<evidence type="ECO:0000313" key="9">
    <source>
        <dbReference type="Proteomes" id="UP000507470"/>
    </source>
</evidence>
<feature type="transmembrane region" description="Helical" evidence="6">
    <location>
        <begin position="426"/>
        <end position="448"/>
    </location>
</feature>
<evidence type="ECO:0000256" key="7">
    <source>
        <dbReference type="SAM" id="SignalP"/>
    </source>
</evidence>
<gene>
    <name evidence="8" type="ORF">MCOR_47776</name>
</gene>
<proteinExistence type="predicted"/>
<dbReference type="GO" id="GO:0005886">
    <property type="term" value="C:plasma membrane"/>
    <property type="evidence" value="ECO:0007669"/>
    <property type="project" value="TreeGrafter"/>
</dbReference>
<feature type="signal peptide" evidence="7">
    <location>
        <begin position="1"/>
        <end position="17"/>
    </location>
</feature>
<reference evidence="8 9" key="1">
    <citation type="submission" date="2020-06" db="EMBL/GenBank/DDBJ databases">
        <authorList>
            <person name="Li R."/>
            <person name="Bekaert M."/>
        </authorList>
    </citation>
    <scope>NUCLEOTIDE SEQUENCE [LARGE SCALE GENOMIC DNA]</scope>
    <source>
        <strain evidence="9">wild</strain>
    </source>
</reference>
<dbReference type="Gene3D" id="3.80.10.10">
    <property type="entry name" value="Ribonuclease Inhibitor"/>
    <property type="match status" value="1"/>
</dbReference>
<organism evidence="8 9">
    <name type="scientific">Mytilus coruscus</name>
    <name type="common">Sea mussel</name>
    <dbReference type="NCBI Taxonomy" id="42192"/>
    <lineage>
        <taxon>Eukaryota</taxon>
        <taxon>Metazoa</taxon>
        <taxon>Spiralia</taxon>
        <taxon>Lophotrochozoa</taxon>
        <taxon>Mollusca</taxon>
        <taxon>Bivalvia</taxon>
        <taxon>Autobranchia</taxon>
        <taxon>Pteriomorphia</taxon>
        <taxon>Mytilida</taxon>
        <taxon>Mytiloidea</taxon>
        <taxon>Mytilidae</taxon>
        <taxon>Mytilinae</taxon>
        <taxon>Mytilus</taxon>
    </lineage>
</organism>
<dbReference type="GO" id="GO:0007165">
    <property type="term" value="P:signal transduction"/>
    <property type="evidence" value="ECO:0007669"/>
    <property type="project" value="TreeGrafter"/>
</dbReference>
<dbReference type="InterPro" id="IPR032675">
    <property type="entry name" value="LRR_dom_sf"/>
</dbReference>
<evidence type="ECO:0000256" key="2">
    <source>
        <dbReference type="ARBA" id="ARBA00022692"/>
    </source>
</evidence>
<feature type="chain" id="PRO_5026785729" description="LRRCT domain-containing protein" evidence="7">
    <location>
        <begin position="18"/>
        <end position="516"/>
    </location>
</feature>
<evidence type="ECO:0000256" key="3">
    <source>
        <dbReference type="ARBA" id="ARBA00022729"/>
    </source>
</evidence>
<comment type="subcellular location">
    <subcellularLocation>
        <location evidence="1">Membrane</location>
        <topology evidence="1">Single-pass membrane protein</topology>
    </subcellularLocation>
</comment>
<evidence type="ECO:0000256" key="1">
    <source>
        <dbReference type="ARBA" id="ARBA00004167"/>
    </source>
</evidence>
<protein>
    <recommendedName>
        <fullName evidence="10">LRRCT domain-containing protein</fullName>
    </recommendedName>
</protein>
<keyword evidence="3 7" id="KW-0732">Signal</keyword>
<sequence>MFLKLLTTCNILISGLGIALNLIKLTDELNSTAWTINLKTTEQIGLMSILFKPTEIMKGFESMDNWNSSCNILQKENSTLRIFCLVHGGANLKFSEFRNFAARLPSSYLIDLNVICVGGYVRFPWPFRAHKLKRIYIKDCVIREFRREFKDKTIDRIPDALQHVQIENATKIVTMKELAESLPKSNSPITRAAECGPENATIIIQRGISIEIEENPDEWKQFNSNTYYNYNFNTQNRKCIFNNLKTFEISGSRSLEKNKLNKKLYMYTDIALNLKVLNFFNNGLTNTLYKFGSCWWERLPIMEYFDVSNNQMQSIPNIKDNGMVWNKALSVGIIDIIRNKITFLTKEVLDPFSSHKFFMVNIRENPFRCDCRTIGVFKYLSTKTMSKSYDYLRSLEFASPLSVRGRKMSSFSINDLNCRKVTIINIPAIVLSIVTIAIIISVVLIIYFRNLTKIILYTQLGIRFACNVSNYANEDRDYDAFITCSEKDVDWVLHSTIPMLETAETLDCAFIIEILK</sequence>
<dbReference type="OrthoDB" id="6080245at2759"/>
<dbReference type="GO" id="GO:0038023">
    <property type="term" value="F:signaling receptor activity"/>
    <property type="evidence" value="ECO:0007669"/>
    <property type="project" value="TreeGrafter"/>
</dbReference>
<evidence type="ECO:0000256" key="4">
    <source>
        <dbReference type="ARBA" id="ARBA00022989"/>
    </source>
</evidence>
<evidence type="ECO:0008006" key="10">
    <source>
        <dbReference type="Google" id="ProtNLM"/>
    </source>
</evidence>
<dbReference type="PANTHER" id="PTHR24365">
    <property type="entry name" value="TOLL-LIKE RECEPTOR"/>
    <property type="match status" value="1"/>
</dbReference>
<dbReference type="EMBL" id="CACVKT020008376">
    <property type="protein sequence ID" value="CAC5415052.1"/>
    <property type="molecule type" value="Genomic_DNA"/>
</dbReference>
<keyword evidence="9" id="KW-1185">Reference proteome</keyword>
<dbReference type="Proteomes" id="UP000507470">
    <property type="component" value="Unassembled WGS sequence"/>
</dbReference>
<dbReference type="PANTHER" id="PTHR24365:SF541">
    <property type="entry name" value="PROTEIN TOLL-RELATED"/>
    <property type="match status" value="1"/>
</dbReference>
<dbReference type="SUPFAM" id="SSF52058">
    <property type="entry name" value="L domain-like"/>
    <property type="match status" value="1"/>
</dbReference>
<evidence type="ECO:0000256" key="6">
    <source>
        <dbReference type="SAM" id="Phobius"/>
    </source>
</evidence>